<accession>A0A9N8HNX1</accession>
<evidence type="ECO:0000313" key="3">
    <source>
        <dbReference type="Proteomes" id="UP001153069"/>
    </source>
</evidence>
<dbReference type="Proteomes" id="UP001153069">
    <property type="component" value="Unassembled WGS sequence"/>
</dbReference>
<feature type="region of interest" description="Disordered" evidence="1">
    <location>
        <begin position="1"/>
        <end position="51"/>
    </location>
</feature>
<feature type="region of interest" description="Disordered" evidence="1">
    <location>
        <begin position="92"/>
        <end position="143"/>
    </location>
</feature>
<organism evidence="2 3">
    <name type="scientific">Seminavis robusta</name>
    <dbReference type="NCBI Taxonomy" id="568900"/>
    <lineage>
        <taxon>Eukaryota</taxon>
        <taxon>Sar</taxon>
        <taxon>Stramenopiles</taxon>
        <taxon>Ochrophyta</taxon>
        <taxon>Bacillariophyta</taxon>
        <taxon>Bacillariophyceae</taxon>
        <taxon>Bacillariophycidae</taxon>
        <taxon>Naviculales</taxon>
        <taxon>Naviculaceae</taxon>
        <taxon>Seminavis</taxon>
    </lineage>
</organism>
<comment type="caution">
    <text evidence="2">The sequence shown here is derived from an EMBL/GenBank/DDBJ whole genome shotgun (WGS) entry which is preliminary data.</text>
</comment>
<evidence type="ECO:0000256" key="1">
    <source>
        <dbReference type="SAM" id="MobiDB-lite"/>
    </source>
</evidence>
<proteinExistence type="predicted"/>
<protein>
    <submittedName>
        <fullName evidence="2">Uncharacterized protein</fullName>
    </submittedName>
</protein>
<name>A0A9N8HNX1_9STRA</name>
<sequence>MAKAKDTSSSVLPPRRRSQRSCVVADRAKRDCQAKRTQRQMIANAKKSDGEYQKRLTKFLDAQATKRKTYYTSAKASRLIVYPELNIEGDCTPPKTKTFQLQRRDKTPPGNDTTKWRPHLPKVPQADTPWTPEPTPPKNKMNPLITSTKHKCGMVVPDIVGCHRQPYIVRVCLSLTDHTQTAH</sequence>
<reference evidence="2" key="1">
    <citation type="submission" date="2020-06" db="EMBL/GenBank/DDBJ databases">
        <authorList>
            <consortium name="Plant Systems Biology data submission"/>
        </authorList>
    </citation>
    <scope>NUCLEOTIDE SEQUENCE</scope>
    <source>
        <strain evidence="2">D6</strain>
    </source>
</reference>
<evidence type="ECO:0000313" key="2">
    <source>
        <dbReference type="EMBL" id="CAB9519627.1"/>
    </source>
</evidence>
<dbReference type="AlphaFoldDB" id="A0A9N8HNX1"/>
<keyword evidence="3" id="KW-1185">Reference proteome</keyword>
<gene>
    <name evidence="2" type="ORF">SEMRO_1032_G233570.1</name>
</gene>
<dbReference type="EMBL" id="CAICTM010001030">
    <property type="protein sequence ID" value="CAB9519627.1"/>
    <property type="molecule type" value="Genomic_DNA"/>
</dbReference>